<proteinExistence type="inferred from homology"/>
<evidence type="ECO:0000256" key="1">
    <source>
        <dbReference type="ARBA" id="ARBA00010343"/>
    </source>
</evidence>
<dbReference type="EnsemblMetazoa" id="GBRI015623-RA">
    <property type="protein sequence ID" value="GBRI015623-PA"/>
    <property type="gene ID" value="GBRI015623"/>
</dbReference>
<dbReference type="PANTHER" id="PTHR11426">
    <property type="entry name" value="HISTONE H3"/>
    <property type="match status" value="1"/>
</dbReference>
<dbReference type="GO" id="GO:0003677">
    <property type="term" value="F:DNA binding"/>
    <property type="evidence" value="ECO:0007669"/>
    <property type="project" value="InterPro"/>
</dbReference>
<evidence type="ECO:0000313" key="3">
    <source>
        <dbReference type="EnsemblMetazoa" id="GBRI015623-PA"/>
    </source>
</evidence>
<reference evidence="4" key="1">
    <citation type="submission" date="2014-03" db="EMBL/GenBank/DDBJ databases">
        <authorList>
            <person name="Aksoy S."/>
            <person name="Warren W."/>
            <person name="Wilson R.K."/>
        </authorList>
    </citation>
    <scope>NUCLEOTIDE SEQUENCE [LARGE SCALE GENOMIC DNA]</scope>
    <source>
        <strain evidence="4">IAEA</strain>
    </source>
</reference>
<dbReference type="GO" id="GO:0030527">
    <property type="term" value="F:structural constituent of chromatin"/>
    <property type="evidence" value="ECO:0007669"/>
    <property type="project" value="InterPro"/>
</dbReference>
<dbReference type="SUPFAM" id="SSF47113">
    <property type="entry name" value="Histone-fold"/>
    <property type="match status" value="1"/>
</dbReference>
<protein>
    <recommendedName>
        <fullName evidence="2">Core Histone H2A/H2B/H3 domain-containing protein</fullName>
    </recommendedName>
</protein>
<sequence>MEKERKIIRNKQTVRMSTGGNVPRKTIIKITRTSVPTISATIKKPHFRLGSVALRKMGCYEQSTKLRIAKALCQSLMEEIAENFKTDLHFQSSAIGALLEASEIYLVSLFEGIKL</sequence>
<dbReference type="InterPro" id="IPR000164">
    <property type="entry name" value="Histone_H3/CENP-A"/>
</dbReference>
<dbReference type="AlphaFoldDB" id="A0A1A9WDH6"/>
<name>A0A1A9WDH6_9MUSC</name>
<dbReference type="Pfam" id="PF00125">
    <property type="entry name" value="Histone"/>
    <property type="match status" value="1"/>
</dbReference>
<dbReference type="PRINTS" id="PR00622">
    <property type="entry name" value="HISTONEH3"/>
</dbReference>
<dbReference type="VEuPathDB" id="VectorBase:GBRI015623"/>
<reference evidence="3" key="2">
    <citation type="submission" date="2020-05" db="UniProtKB">
        <authorList>
            <consortium name="EnsemblMetazoa"/>
        </authorList>
    </citation>
    <scope>IDENTIFICATION</scope>
    <source>
        <strain evidence="3">IAEA</strain>
    </source>
</reference>
<accession>A0A1A9WDH6</accession>
<feature type="domain" description="Core Histone H2A/H2B/H3" evidence="2">
    <location>
        <begin position="50"/>
        <end position="111"/>
    </location>
</feature>
<comment type="similarity">
    <text evidence="1">Belongs to the histone H3 family.</text>
</comment>
<dbReference type="SMART" id="SM00428">
    <property type="entry name" value="H3"/>
    <property type="match status" value="1"/>
</dbReference>
<dbReference type="STRING" id="37001.A0A1A9WDH6"/>
<dbReference type="Gene3D" id="1.10.20.10">
    <property type="entry name" value="Histone, subunit A"/>
    <property type="match status" value="1"/>
</dbReference>
<dbReference type="GO" id="GO:0000786">
    <property type="term" value="C:nucleosome"/>
    <property type="evidence" value="ECO:0007669"/>
    <property type="project" value="InterPro"/>
</dbReference>
<dbReference type="InterPro" id="IPR007125">
    <property type="entry name" value="H2A/H2B/H3"/>
</dbReference>
<evidence type="ECO:0000313" key="4">
    <source>
        <dbReference type="Proteomes" id="UP000091820"/>
    </source>
</evidence>
<dbReference type="GO" id="GO:0046982">
    <property type="term" value="F:protein heterodimerization activity"/>
    <property type="evidence" value="ECO:0007669"/>
    <property type="project" value="InterPro"/>
</dbReference>
<evidence type="ECO:0000259" key="2">
    <source>
        <dbReference type="Pfam" id="PF00125"/>
    </source>
</evidence>
<dbReference type="Proteomes" id="UP000091820">
    <property type="component" value="Unassembled WGS sequence"/>
</dbReference>
<organism evidence="3 4">
    <name type="scientific">Glossina brevipalpis</name>
    <dbReference type="NCBI Taxonomy" id="37001"/>
    <lineage>
        <taxon>Eukaryota</taxon>
        <taxon>Metazoa</taxon>
        <taxon>Ecdysozoa</taxon>
        <taxon>Arthropoda</taxon>
        <taxon>Hexapoda</taxon>
        <taxon>Insecta</taxon>
        <taxon>Pterygota</taxon>
        <taxon>Neoptera</taxon>
        <taxon>Endopterygota</taxon>
        <taxon>Diptera</taxon>
        <taxon>Brachycera</taxon>
        <taxon>Muscomorpha</taxon>
        <taxon>Hippoboscoidea</taxon>
        <taxon>Glossinidae</taxon>
        <taxon>Glossina</taxon>
    </lineage>
</organism>
<dbReference type="InterPro" id="IPR009072">
    <property type="entry name" value="Histone-fold"/>
</dbReference>
<keyword evidence="4" id="KW-1185">Reference proteome</keyword>